<evidence type="ECO:0000313" key="2">
    <source>
        <dbReference type="EMBL" id="GBP60653.1"/>
    </source>
</evidence>
<dbReference type="EMBL" id="BGZK01000792">
    <property type="protein sequence ID" value="GBP60653.1"/>
    <property type="molecule type" value="Genomic_DNA"/>
</dbReference>
<dbReference type="AlphaFoldDB" id="A0A4C1XBS0"/>
<feature type="compositionally biased region" description="Polar residues" evidence="1">
    <location>
        <begin position="48"/>
        <end position="57"/>
    </location>
</feature>
<sequence>MVYVERRGDAMPCVALADKHTAARADKHNYGVGRARARAPARALLSNEDGTATSGTNKLDEGGACAGGRRDVRASAPVTRINVINYITIQCVAREQAVLTHKRL</sequence>
<gene>
    <name evidence="2" type="ORF">EVAR_88381_1</name>
</gene>
<reference evidence="2 3" key="1">
    <citation type="journal article" date="2019" name="Commun. Biol.">
        <title>The bagworm genome reveals a unique fibroin gene that provides high tensile strength.</title>
        <authorList>
            <person name="Kono N."/>
            <person name="Nakamura H."/>
            <person name="Ohtoshi R."/>
            <person name="Tomita M."/>
            <person name="Numata K."/>
            <person name="Arakawa K."/>
        </authorList>
    </citation>
    <scope>NUCLEOTIDE SEQUENCE [LARGE SCALE GENOMIC DNA]</scope>
</reference>
<keyword evidence="3" id="KW-1185">Reference proteome</keyword>
<name>A0A4C1XBS0_EUMVA</name>
<feature type="region of interest" description="Disordered" evidence="1">
    <location>
        <begin position="41"/>
        <end position="69"/>
    </location>
</feature>
<organism evidence="2 3">
    <name type="scientific">Eumeta variegata</name>
    <name type="common">Bagworm moth</name>
    <name type="synonym">Eumeta japonica</name>
    <dbReference type="NCBI Taxonomy" id="151549"/>
    <lineage>
        <taxon>Eukaryota</taxon>
        <taxon>Metazoa</taxon>
        <taxon>Ecdysozoa</taxon>
        <taxon>Arthropoda</taxon>
        <taxon>Hexapoda</taxon>
        <taxon>Insecta</taxon>
        <taxon>Pterygota</taxon>
        <taxon>Neoptera</taxon>
        <taxon>Endopterygota</taxon>
        <taxon>Lepidoptera</taxon>
        <taxon>Glossata</taxon>
        <taxon>Ditrysia</taxon>
        <taxon>Tineoidea</taxon>
        <taxon>Psychidae</taxon>
        <taxon>Oiketicinae</taxon>
        <taxon>Eumeta</taxon>
    </lineage>
</organism>
<proteinExistence type="predicted"/>
<comment type="caution">
    <text evidence="2">The sequence shown here is derived from an EMBL/GenBank/DDBJ whole genome shotgun (WGS) entry which is preliminary data.</text>
</comment>
<protein>
    <submittedName>
        <fullName evidence="2">Uncharacterized protein</fullName>
    </submittedName>
</protein>
<accession>A0A4C1XBS0</accession>
<dbReference type="Proteomes" id="UP000299102">
    <property type="component" value="Unassembled WGS sequence"/>
</dbReference>
<evidence type="ECO:0000313" key="3">
    <source>
        <dbReference type="Proteomes" id="UP000299102"/>
    </source>
</evidence>
<evidence type="ECO:0000256" key="1">
    <source>
        <dbReference type="SAM" id="MobiDB-lite"/>
    </source>
</evidence>